<evidence type="ECO:0000256" key="1">
    <source>
        <dbReference type="SAM" id="SignalP"/>
    </source>
</evidence>
<gene>
    <name evidence="2" type="ORF">HPS55_09880</name>
</gene>
<organism evidence="2 3">
    <name type="scientific">Xylanibacter rodentium</name>
    <dbReference type="NCBI Taxonomy" id="2736289"/>
    <lineage>
        <taxon>Bacteria</taxon>
        <taxon>Pseudomonadati</taxon>
        <taxon>Bacteroidota</taxon>
        <taxon>Bacteroidia</taxon>
        <taxon>Bacteroidales</taxon>
        <taxon>Prevotellaceae</taxon>
        <taxon>Xylanibacter</taxon>
    </lineage>
</organism>
<reference evidence="2 3" key="1">
    <citation type="submission" date="2020-05" db="EMBL/GenBank/DDBJ databases">
        <title>Distinct polysaccharide utilization as determinants for interspecies competition between intestinal Prevotella spp.</title>
        <authorList>
            <person name="Galvez E.J.C."/>
            <person name="Iljazovic A."/>
            <person name="Strowig T."/>
        </authorList>
    </citation>
    <scope>NUCLEOTIDE SEQUENCE [LARGE SCALE GENOMIC DNA]</scope>
    <source>
        <strain evidence="2 3">PROD</strain>
    </source>
</reference>
<dbReference type="Pfam" id="PF11751">
    <property type="entry name" value="PorP_SprF"/>
    <property type="match status" value="1"/>
</dbReference>
<dbReference type="EMBL" id="JABKKE010000016">
    <property type="protein sequence ID" value="NPE14623.1"/>
    <property type="molecule type" value="Genomic_DNA"/>
</dbReference>
<comment type="caution">
    <text evidence="2">The sequence shown here is derived from an EMBL/GenBank/DDBJ whole genome shotgun (WGS) entry which is preliminary data.</text>
</comment>
<protein>
    <submittedName>
        <fullName evidence="2">Type IX secretion system membrane protein PorP/SprF</fullName>
    </submittedName>
</protein>
<feature type="chain" id="PRO_5046089891" evidence="1">
    <location>
        <begin position="22"/>
        <end position="312"/>
    </location>
</feature>
<dbReference type="Proteomes" id="UP001193734">
    <property type="component" value="Unassembled WGS sequence"/>
</dbReference>
<dbReference type="RefSeq" id="WP_172177806.1">
    <property type="nucleotide sequence ID" value="NZ_CASGKG010000034.1"/>
</dbReference>
<evidence type="ECO:0000313" key="3">
    <source>
        <dbReference type="Proteomes" id="UP001193734"/>
    </source>
</evidence>
<accession>A0ABX2AYV8</accession>
<sequence length="312" mass="34346">MHKHCFAILIFVLLASLSVRAQYDASFSHYWAMEPSFNPASVGKEAKINAVGAYAMTLTGFENNPRTMYAAGDVPFYFLKSYHGVGARFMNDEIGLFSHKTFALQYAYRNKLFGGVIAVGVNLGLLSESFDGSKVDTDVPNDPAFPSSEVSGTGFDLGAGLYYTHRDWYAGLSVLHATAPTVRLGDSQEFKIDRTYYLTGGYNIKLRNPLLSIHPSVLARTDGTAYRVDVTGRVKYTHDKKVMYGGVSYSPTNSVTVLIGGNFHGVMLGYSYEIYTSAVSIGNGSHEIFIGYQTDINLQKKGKNKHKSVRLL</sequence>
<evidence type="ECO:0000313" key="2">
    <source>
        <dbReference type="EMBL" id="NPE14623.1"/>
    </source>
</evidence>
<keyword evidence="3" id="KW-1185">Reference proteome</keyword>
<dbReference type="NCBIfam" id="TIGR03519">
    <property type="entry name" value="T9SS_PorP_fam"/>
    <property type="match status" value="1"/>
</dbReference>
<feature type="signal peptide" evidence="1">
    <location>
        <begin position="1"/>
        <end position="21"/>
    </location>
</feature>
<dbReference type="GeneID" id="82158072"/>
<proteinExistence type="predicted"/>
<keyword evidence="1" id="KW-0732">Signal</keyword>
<dbReference type="InterPro" id="IPR019861">
    <property type="entry name" value="PorP/SprF_Bacteroidetes"/>
</dbReference>
<name>A0ABX2AYV8_9BACT</name>